<dbReference type="STRING" id="10195.A0A3M7TAS7"/>
<dbReference type="PANTHER" id="PTHR44436">
    <property type="entry name" value="F-BOX/WD REPEAT-CONTAINING PROTEIN 2"/>
    <property type="match status" value="1"/>
</dbReference>
<dbReference type="InterPro" id="IPR042627">
    <property type="entry name" value="FBXW2"/>
</dbReference>
<feature type="compositionally biased region" description="Basic residues" evidence="3">
    <location>
        <begin position="324"/>
        <end position="336"/>
    </location>
</feature>
<dbReference type="OrthoDB" id="7465105at2759"/>
<dbReference type="InterPro" id="IPR036047">
    <property type="entry name" value="F-box-like_dom_sf"/>
</dbReference>
<dbReference type="Pfam" id="PF12937">
    <property type="entry name" value="F-box-like"/>
    <property type="match status" value="1"/>
</dbReference>
<evidence type="ECO:0000313" key="5">
    <source>
        <dbReference type="EMBL" id="RNA45214.1"/>
    </source>
</evidence>
<reference evidence="5 6" key="1">
    <citation type="journal article" date="2018" name="Sci. Rep.">
        <title>Genomic signatures of local adaptation to the degree of environmental predictability in rotifers.</title>
        <authorList>
            <person name="Franch-Gras L."/>
            <person name="Hahn C."/>
            <person name="Garcia-Roger E.M."/>
            <person name="Carmona M.J."/>
            <person name="Serra M."/>
            <person name="Gomez A."/>
        </authorList>
    </citation>
    <scope>NUCLEOTIDE SEQUENCE [LARGE SCALE GENOMIC DNA]</scope>
    <source>
        <strain evidence="5">HYR1</strain>
    </source>
</reference>
<dbReference type="SMART" id="SM00256">
    <property type="entry name" value="FBOX"/>
    <property type="match status" value="1"/>
</dbReference>
<evidence type="ECO:0000256" key="1">
    <source>
        <dbReference type="ARBA" id="ARBA00022574"/>
    </source>
</evidence>
<dbReference type="Proteomes" id="UP000276133">
    <property type="component" value="Unassembled WGS sequence"/>
</dbReference>
<dbReference type="SUPFAM" id="SSF81383">
    <property type="entry name" value="F-box domain"/>
    <property type="match status" value="1"/>
</dbReference>
<keyword evidence="6" id="KW-1185">Reference proteome</keyword>
<keyword evidence="2" id="KW-0677">Repeat</keyword>
<dbReference type="InterPro" id="IPR001810">
    <property type="entry name" value="F-box_dom"/>
</dbReference>
<dbReference type="EMBL" id="REGN01000005">
    <property type="protein sequence ID" value="RNA45214.1"/>
    <property type="molecule type" value="Genomic_DNA"/>
</dbReference>
<feature type="region of interest" description="Disordered" evidence="3">
    <location>
        <begin position="309"/>
        <end position="339"/>
    </location>
</feature>
<dbReference type="Gene3D" id="1.20.1280.50">
    <property type="match status" value="1"/>
</dbReference>
<evidence type="ECO:0000259" key="4">
    <source>
        <dbReference type="PROSITE" id="PS50181"/>
    </source>
</evidence>
<name>A0A3M7TAS7_BRAPC</name>
<evidence type="ECO:0000313" key="6">
    <source>
        <dbReference type="Proteomes" id="UP000276133"/>
    </source>
</evidence>
<protein>
    <submittedName>
        <fullName evidence="5">F-box WD repeat-containing 7</fullName>
    </submittedName>
</protein>
<keyword evidence="1" id="KW-0853">WD repeat</keyword>
<proteinExistence type="predicted"/>
<feature type="domain" description="F-box" evidence="4">
    <location>
        <begin position="248"/>
        <end position="294"/>
    </location>
</feature>
<evidence type="ECO:0000256" key="3">
    <source>
        <dbReference type="SAM" id="MobiDB-lite"/>
    </source>
</evidence>
<gene>
    <name evidence="5" type="ORF">BpHYR1_046870</name>
</gene>
<accession>A0A3M7TAS7</accession>
<organism evidence="5 6">
    <name type="scientific">Brachionus plicatilis</name>
    <name type="common">Marine rotifer</name>
    <name type="synonym">Brachionus muelleri</name>
    <dbReference type="NCBI Taxonomy" id="10195"/>
    <lineage>
        <taxon>Eukaryota</taxon>
        <taxon>Metazoa</taxon>
        <taxon>Spiralia</taxon>
        <taxon>Gnathifera</taxon>
        <taxon>Rotifera</taxon>
        <taxon>Eurotatoria</taxon>
        <taxon>Monogononta</taxon>
        <taxon>Pseudotrocha</taxon>
        <taxon>Ploima</taxon>
        <taxon>Brachionidae</taxon>
        <taxon>Brachionus</taxon>
    </lineage>
</organism>
<comment type="caution">
    <text evidence="5">The sequence shown here is derived from an EMBL/GenBank/DDBJ whole genome shotgun (WGS) entry which is preliminary data.</text>
</comment>
<dbReference type="PROSITE" id="PS50181">
    <property type="entry name" value="FBOX"/>
    <property type="match status" value="1"/>
</dbReference>
<evidence type="ECO:0000256" key="2">
    <source>
        <dbReference type="ARBA" id="ARBA00022737"/>
    </source>
</evidence>
<feature type="non-terminal residue" evidence="5">
    <location>
        <position position="383"/>
    </location>
</feature>
<dbReference type="AlphaFoldDB" id="A0A3M7TAS7"/>
<dbReference type="PANTHER" id="PTHR44436:SF1">
    <property type="entry name" value="F-BOX_WD REPEAT-CONTAINING PROTEIN 2"/>
    <property type="match status" value="1"/>
</dbReference>
<sequence>MLSSINYRVVNIINEFKLIAFIFSKTIAVKCFRQEFQNLNQTNKLIGVYAKTNKYKSLTSSRLVVFHPVDTVNLLFANSRIGLPNLISEIHSKFFQRNHLKFIQKKFIQKFIKKISKILNPLFFPPKPLEANFFSQKNFYTKKFIQNFSGIKTRSQRAKAMLLLKSSTNKVVEETRAEEESAAAAKSGDEWPDLCKSEPVTPQHQQWLDAFDAFNPKQKLTALERLLELCDHTHIKHVHNYIEPKLQRDYISELPRELVLYLLTYIRPKDLFKLAQVSLYWNQIANDPILWKNICKKYRINMSALKDKCPADSDLSEDEAHDPRPKKLRTLNKTKNRSPSNPYQFLHTYNAFKRAYLIDSNVTRNWCTRPLPAALVLKSHDEH</sequence>